<proteinExistence type="predicted"/>
<dbReference type="KEGG" id="esj:SJ05684_c14370"/>
<reference evidence="1 2" key="1">
    <citation type="submission" date="2017-08" db="EMBL/GenBank/DDBJ databases">
        <title>Multipartite genome sequences of Sinorhizobium species nodulating soybeans.</title>
        <authorList>
            <person name="Tian C.F."/>
        </authorList>
    </citation>
    <scope>NUCLEOTIDE SEQUENCE [LARGE SCALE GENOMIC DNA]</scope>
    <source>
        <strain evidence="1 2">CCBAU 05684</strain>
    </source>
</reference>
<dbReference type="STRING" id="716928.GCA_000261485_04151"/>
<evidence type="ECO:0000313" key="1">
    <source>
        <dbReference type="EMBL" id="ASY62885.1"/>
    </source>
</evidence>
<sequence length="63" mass="7348">MTFDETIEAALAVACEQLQITRDEAIRLFVREWLEQYGFLPFHEPDEGSETASIRLEDNLEYP</sequence>
<dbReference type="EMBL" id="CP023067">
    <property type="protein sequence ID" value="ASY62885.1"/>
    <property type="molecule type" value="Genomic_DNA"/>
</dbReference>
<keyword evidence="2" id="KW-1185">Reference proteome</keyword>
<dbReference type="Proteomes" id="UP000217211">
    <property type="component" value="Chromosome"/>
</dbReference>
<organism evidence="1 2">
    <name type="scientific">Sinorhizobium sojae CCBAU 05684</name>
    <dbReference type="NCBI Taxonomy" id="716928"/>
    <lineage>
        <taxon>Bacteria</taxon>
        <taxon>Pseudomonadati</taxon>
        <taxon>Pseudomonadota</taxon>
        <taxon>Alphaproteobacteria</taxon>
        <taxon>Hyphomicrobiales</taxon>
        <taxon>Rhizobiaceae</taxon>
        <taxon>Sinorhizobium/Ensifer group</taxon>
        <taxon>Sinorhizobium</taxon>
    </lineage>
</organism>
<gene>
    <name evidence="1" type="ORF">SJ05684_c14370</name>
</gene>
<protein>
    <recommendedName>
        <fullName evidence="3">Ribbon-helix-helix protein CopG domain-containing protein</fullName>
    </recommendedName>
</protein>
<dbReference type="OrthoDB" id="7950490at2"/>
<dbReference type="AlphaFoldDB" id="A0A249PAT9"/>
<accession>A0A249PAT9</accession>
<name>A0A249PAT9_9HYPH</name>
<evidence type="ECO:0000313" key="2">
    <source>
        <dbReference type="Proteomes" id="UP000217211"/>
    </source>
</evidence>
<dbReference type="RefSeq" id="WP_034857437.1">
    <property type="nucleotide sequence ID" value="NZ_AJQT01000087.1"/>
</dbReference>
<evidence type="ECO:0008006" key="3">
    <source>
        <dbReference type="Google" id="ProtNLM"/>
    </source>
</evidence>